<dbReference type="InterPro" id="IPR003838">
    <property type="entry name" value="ABC3_permease_C"/>
</dbReference>
<evidence type="ECO:0000259" key="8">
    <source>
        <dbReference type="Pfam" id="PF02687"/>
    </source>
</evidence>
<evidence type="ECO:0000256" key="5">
    <source>
        <dbReference type="ARBA" id="ARBA00022989"/>
    </source>
</evidence>
<evidence type="ECO:0000313" key="9">
    <source>
        <dbReference type="EMBL" id="HIX59083.1"/>
    </source>
</evidence>
<evidence type="ECO:0000256" key="4">
    <source>
        <dbReference type="ARBA" id="ARBA00022692"/>
    </source>
</evidence>
<dbReference type="InterPro" id="IPR051447">
    <property type="entry name" value="Lipoprotein-release_system"/>
</dbReference>
<feature type="transmembrane region" description="Helical" evidence="7">
    <location>
        <begin position="116"/>
        <end position="135"/>
    </location>
</feature>
<keyword evidence="3" id="KW-1003">Cell membrane</keyword>
<keyword evidence="6 7" id="KW-0472">Membrane</keyword>
<dbReference type="GO" id="GO:0044874">
    <property type="term" value="P:lipoprotein localization to outer membrane"/>
    <property type="evidence" value="ECO:0007669"/>
    <property type="project" value="TreeGrafter"/>
</dbReference>
<accession>A0A9D1WHM4</accession>
<feature type="transmembrane region" description="Helical" evidence="7">
    <location>
        <begin position="59"/>
        <end position="89"/>
    </location>
</feature>
<dbReference type="PANTHER" id="PTHR30489">
    <property type="entry name" value="LIPOPROTEIN-RELEASING SYSTEM TRANSMEMBRANE PROTEIN LOLE"/>
    <property type="match status" value="1"/>
</dbReference>
<reference evidence="9" key="1">
    <citation type="journal article" date="2021" name="PeerJ">
        <title>Extensive microbial diversity within the chicken gut microbiome revealed by metagenomics and culture.</title>
        <authorList>
            <person name="Gilroy R."/>
            <person name="Ravi A."/>
            <person name="Getino M."/>
            <person name="Pursley I."/>
            <person name="Horton D.L."/>
            <person name="Alikhan N.F."/>
            <person name="Baker D."/>
            <person name="Gharbi K."/>
            <person name="Hall N."/>
            <person name="Watson M."/>
            <person name="Adriaenssens E.M."/>
            <person name="Foster-Nyarko E."/>
            <person name="Jarju S."/>
            <person name="Secka A."/>
            <person name="Antonio M."/>
            <person name="Oren A."/>
            <person name="Chaudhuri R.R."/>
            <person name="La Ragione R."/>
            <person name="Hildebrand F."/>
            <person name="Pallen M.J."/>
        </authorList>
    </citation>
    <scope>NUCLEOTIDE SEQUENCE</scope>
    <source>
        <strain evidence="9">ChiSjej1B19-8411</strain>
    </source>
</reference>
<dbReference type="Pfam" id="PF02687">
    <property type="entry name" value="FtsX"/>
    <property type="match status" value="2"/>
</dbReference>
<dbReference type="EMBL" id="DXEX01000116">
    <property type="protein sequence ID" value="HIX59083.1"/>
    <property type="molecule type" value="Genomic_DNA"/>
</dbReference>
<comment type="subcellular location">
    <subcellularLocation>
        <location evidence="1">Cell membrane</location>
        <topology evidence="1">Multi-pass membrane protein</topology>
    </subcellularLocation>
</comment>
<feature type="transmembrane region" description="Helical" evidence="7">
    <location>
        <begin position="501"/>
        <end position="527"/>
    </location>
</feature>
<feature type="transmembrane region" description="Helical" evidence="7">
    <location>
        <begin position="155"/>
        <end position="175"/>
    </location>
</feature>
<organism evidence="9 10">
    <name type="scientific">Candidatus Blautia gallistercoris</name>
    <dbReference type="NCBI Taxonomy" id="2838490"/>
    <lineage>
        <taxon>Bacteria</taxon>
        <taxon>Bacillati</taxon>
        <taxon>Bacillota</taxon>
        <taxon>Clostridia</taxon>
        <taxon>Lachnospirales</taxon>
        <taxon>Lachnospiraceae</taxon>
        <taxon>Blautia</taxon>
    </lineage>
</organism>
<proteinExistence type="inferred from homology"/>
<dbReference type="GO" id="GO:0098797">
    <property type="term" value="C:plasma membrane protein complex"/>
    <property type="evidence" value="ECO:0007669"/>
    <property type="project" value="TreeGrafter"/>
</dbReference>
<comment type="similarity">
    <text evidence="2">Belongs to the ABC-4 integral membrane protein family. LolC/E subfamily.</text>
</comment>
<keyword evidence="4 7" id="KW-0812">Transmembrane</keyword>
<keyword evidence="5 7" id="KW-1133">Transmembrane helix</keyword>
<dbReference type="PANTHER" id="PTHR30489:SF0">
    <property type="entry name" value="LIPOPROTEIN-RELEASING SYSTEM TRANSMEMBRANE PROTEIN LOLE"/>
    <property type="match status" value="1"/>
</dbReference>
<evidence type="ECO:0000256" key="7">
    <source>
        <dbReference type="SAM" id="Phobius"/>
    </source>
</evidence>
<feature type="domain" description="ABC3 transporter permease C-terminal" evidence="8">
    <location>
        <begin position="67"/>
        <end position="188"/>
    </location>
</feature>
<gene>
    <name evidence="9" type="ORF">IAA45_05130</name>
</gene>
<protein>
    <submittedName>
        <fullName evidence="9">ABC transporter permease</fullName>
    </submittedName>
</protein>
<feature type="transmembrane region" description="Helical" evidence="7">
    <location>
        <begin position="554"/>
        <end position="577"/>
    </location>
</feature>
<reference evidence="9" key="2">
    <citation type="submission" date="2021-04" db="EMBL/GenBank/DDBJ databases">
        <authorList>
            <person name="Gilroy R."/>
        </authorList>
    </citation>
    <scope>NUCLEOTIDE SEQUENCE</scope>
    <source>
        <strain evidence="9">ChiSjej1B19-8411</strain>
    </source>
</reference>
<evidence type="ECO:0000256" key="3">
    <source>
        <dbReference type="ARBA" id="ARBA00022475"/>
    </source>
</evidence>
<sequence>MAEDFITVYNPEMEEADRTVYVKLQEGSYEGDTYSELSRINEELGCGGVTYKMENPMDLVLLLALAMLLGIIVFAGYLLIYNIFYISVVNDIRFFGMMKTIGTTPRQVKKMLSYQVWRLAAAGIAAGLVLGYLVGVPVGDVVMQQTNYAAFYEASVNPLLFAASALFSAVTVAISSRKSYRKAAKISPVEAARYRGSLRENRQKRIWSSLSLMLGSVIFIIVYCVTIGYNVEDMVDRYESADVTIQQNNTIWEDEQAYHPISPELVSRLEALPYVERVRTCYQARDEEASNKDSEFSGSSVTLVQNDQILEELKAAYPDGESRDFWLDEEGRMCLVVQGVPVSQLSLEGEFVDVLEGELDPEKFAEGNYLIYQRFTADSDADDSGVHAGDVLQLSFGREGTDTYVEKEFTVLAVIYDRTQYAQGILESGRITLPENVFKEIFPGWEEQISRIFVDGKEELTQEQTGEITDMVQSQFNSQVGISSRAETREFQTEQKNSMTVLGLFLGLVFGLIGITNVVNTLVTGVISRKLEYAAMQSVGMTRKQMCSSIFGDGLRLCGVSLAGAFFLGGALAWAVAEGIPFFTGSWWWRMIRSCWKGSHIR</sequence>
<evidence type="ECO:0000256" key="2">
    <source>
        <dbReference type="ARBA" id="ARBA00005236"/>
    </source>
</evidence>
<feature type="domain" description="ABC3 transporter permease C-terminal" evidence="8">
    <location>
        <begin position="505"/>
        <end position="585"/>
    </location>
</feature>
<dbReference type="AlphaFoldDB" id="A0A9D1WHM4"/>
<evidence type="ECO:0000256" key="1">
    <source>
        <dbReference type="ARBA" id="ARBA00004651"/>
    </source>
</evidence>
<comment type="caution">
    <text evidence="9">The sequence shown here is derived from an EMBL/GenBank/DDBJ whole genome shotgun (WGS) entry which is preliminary data.</text>
</comment>
<name>A0A9D1WHM4_9FIRM</name>
<dbReference type="Proteomes" id="UP000886817">
    <property type="component" value="Unassembled WGS sequence"/>
</dbReference>
<evidence type="ECO:0000313" key="10">
    <source>
        <dbReference type="Proteomes" id="UP000886817"/>
    </source>
</evidence>
<feature type="transmembrane region" description="Helical" evidence="7">
    <location>
        <begin position="206"/>
        <end position="229"/>
    </location>
</feature>
<evidence type="ECO:0000256" key="6">
    <source>
        <dbReference type="ARBA" id="ARBA00023136"/>
    </source>
</evidence>